<evidence type="ECO:0000313" key="3">
    <source>
        <dbReference type="Proteomes" id="UP001596106"/>
    </source>
</evidence>
<dbReference type="Pfam" id="PF01041">
    <property type="entry name" value="DegT_DnrJ_EryC1"/>
    <property type="match status" value="1"/>
</dbReference>
<dbReference type="CDD" id="cd00616">
    <property type="entry name" value="AHBA_syn"/>
    <property type="match status" value="1"/>
</dbReference>
<comment type="similarity">
    <text evidence="1">Belongs to the DegT/DnrJ/EryC1 family.</text>
</comment>
<dbReference type="Gene3D" id="3.90.1150.10">
    <property type="entry name" value="Aspartate Aminotransferase, domain 1"/>
    <property type="match status" value="1"/>
</dbReference>
<proteinExistence type="inferred from homology"/>
<dbReference type="InterPro" id="IPR015422">
    <property type="entry name" value="PyrdxlP-dep_Trfase_small"/>
</dbReference>
<dbReference type="InterPro" id="IPR015424">
    <property type="entry name" value="PyrdxlP-dep_Trfase"/>
</dbReference>
<organism evidence="2 3">
    <name type="scientific">Larkinella bovis</name>
    <dbReference type="NCBI Taxonomy" id="683041"/>
    <lineage>
        <taxon>Bacteria</taxon>
        <taxon>Pseudomonadati</taxon>
        <taxon>Bacteroidota</taxon>
        <taxon>Cytophagia</taxon>
        <taxon>Cytophagales</taxon>
        <taxon>Spirosomataceae</taxon>
        <taxon>Larkinella</taxon>
    </lineage>
</organism>
<accession>A0ABW0II69</accession>
<dbReference type="Proteomes" id="UP001596106">
    <property type="component" value="Unassembled WGS sequence"/>
</dbReference>
<evidence type="ECO:0000256" key="1">
    <source>
        <dbReference type="RuleBase" id="RU004508"/>
    </source>
</evidence>
<dbReference type="PANTHER" id="PTHR30244">
    <property type="entry name" value="TRANSAMINASE"/>
    <property type="match status" value="1"/>
</dbReference>
<dbReference type="InterPro" id="IPR015421">
    <property type="entry name" value="PyrdxlP-dep_Trfase_major"/>
</dbReference>
<dbReference type="PANTHER" id="PTHR30244:SF42">
    <property type="entry name" value="UDP-2-ACETAMIDO-2-DEOXY-3-OXO-D-GLUCURONATE AMINOTRANSFERASE"/>
    <property type="match status" value="1"/>
</dbReference>
<sequence length="379" mass="42182">MVEDPIQMVDLKKQYLRNKVAIDEAIHHCIDQSTFIKGPQVTQFERALAAYLWAEEVIACANGTDALQLAMMALDLRPGDEVIVPAFTYVATAEVIALLGLIPVMVDVDPVTFTITAQEIEKALSRKTRAVVPVHLFGQCAEMEPILQLCRSHQIYVIEDNAQAIGAHYTFSDGEVKSAGCLGDLGTTSFFPSKNLGCFGDGGAVYTNDTDLGERVRKIANHGQSQKYKHDLIGVNSRLDTLQAVILLEKLKLLDDYTAARQWAAAWYDQALADISKIEIPARASSSTHVYHQYTLKVPARDRDGLKAFLQQKQIPSMVYYPIPLAKQKAYQDLGRIVGDLAVTEELCQRVISLPMHTELSEMQLEYICQTVDDYFIDP</sequence>
<comment type="caution">
    <text evidence="2">The sequence shown here is derived from an EMBL/GenBank/DDBJ whole genome shotgun (WGS) entry which is preliminary data.</text>
</comment>
<dbReference type="GO" id="GO:0008483">
    <property type="term" value="F:transaminase activity"/>
    <property type="evidence" value="ECO:0007669"/>
    <property type="project" value="UniProtKB-KW"/>
</dbReference>
<dbReference type="PIRSF" id="PIRSF000390">
    <property type="entry name" value="PLP_StrS"/>
    <property type="match status" value="1"/>
</dbReference>
<dbReference type="RefSeq" id="WP_379851441.1">
    <property type="nucleotide sequence ID" value="NZ_JBHSMA010000025.1"/>
</dbReference>
<keyword evidence="3" id="KW-1185">Reference proteome</keyword>
<reference evidence="3" key="1">
    <citation type="journal article" date="2019" name="Int. J. Syst. Evol. Microbiol.">
        <title>The Global Catalogue of Microorganisms (GCM) 10K type strain sequencing project: providing services to taxonomists for standard genome sequencing and annotation.</title>
        <authorList>
            <consortium name="The Broad Institute Genomics Platform"/>
            <consortium name="The Broad Institute Genome Sequencing Center for Infectious Disease"/>
            <person name="Wu L."/>
            <person name="Ma J."/>
        </authorList>
    </citation>
    <scope>NUCLEOTIDE SEQUENCE [LARGE SCALE GENOMIC DNA]</scope>
    <source>
        <strain evidence="3">CCUG 55250</strain>
    </source>
</reference>
<dbReference type="EMBL" id="JBHSMA010000025">
    <property type="protein sequence ID" value="MFC5413173.1"/>
    <property type="molecule type" value="Genomic_DNA"/>
</dbReference>
<keyword evidence="2" id="KW-0032">Aminotransferase</keyword>
<protein>
    <submittedName>
        <fullName evidence="2">DegT/DnrJ/EryC1/StrS family aminotransferase</fullName>
    </submittedName>
</protein>
<dbReference type="Gene3D" id="3.40.640.10">
    <property type="entry name" value="Type I PLP-dependent aspartate aminotransferase-like (Major domain)"/>
    <property type="match status" value="1"/>
</dbReference>
<keyword evidence="2" id="KW-0808">Transferase</keyword>
<gene>
    <name evidence="2" type="ORF">ACFPMF_27880</name>
</gene>
<keyword evidence="1" id="KW-0663">Pyridoxal phosphate</keyword>
<dbReference type="SUPFAM" id="SSF53383">
    <property type="entry name" value="PLP-dependent transferases"/>
    <property type="match status" value="1"/>
</dbReference>
<dbReference type="InterPro" id="IPR000653">
    <property type="entry name" value="DegT/StrS_aminotransferase"/>
</dbReference>
<name>A0ABW0II69_9BACT</name>
<evidence type="ECO:0000313" key="2">
    <source>
        <dbReference type="EMBL" id="MFC5413173.1"/>
    </source>
</evidence>